<reference evidence="3" key="3">
    <citation type="submission" date="2025-09" db="UniProtKB">
        <authorList>
            <consortium name="Ensembl"/>
        </authorList>
    </citation>
    <scope>IDENTIFICATION</scope>
</reference>
<organism evidence="3 4">
    <name type="scientific">Corvus moneduloides</name>
    <name type="common">New Caledonian crow</name>
    <dbReference type="NCBI Taxonomy" id="1196302"/>
    <lineage>
        <taxon>Eukaryota</taxon>
        <taxon>Metazoa</taxon>
        <taxon>Chordata</taxon>
        <taxon>Craniata</taxon>
        <taxon>Vertebrata</taxon>
        <taxon>Euteleostomi</taxon>
        <taxon>Archelosauria</taxon>
        <taxon>Archosauria</taxon>
        <taxon>Dinosauria</taxon>
        <taxon>Saurischia</taxon>
        <taxon>Theropoda</taxon>
        <taxon>Coelurosauria</taxon>
        <taxon>Aves</taxon>
        <taxon>Neognathae</taxon>
        <taxon>Neoaves</taxon>
        <taxon>Telluraves</taxon>
        <taxon>Australaves</taxon>
        <taxon>Passeriformes</taxon>
        <taxon>Corvoidea</taxon>
        <taxon>Corvidae</taxon>
        <taxon>Corvus</taxon>
    </lineage>
</organism>
<protein>
    <submittedName>
        <fullName evidence="3">Uncharacterized protein</fullName>
    </submittedName>
</protein>
<name>A0A8C3D9J0_CORMO</name>
<feature type="region of interest" description="Disordered" evidence="1">
    <location>
        <begin position="1"/>
        <end position="23"/>
    </location>
</feature>
<feature type="transmembrane region" description="Helical" evidence="2">
    <location>
        <begin position="177"/>
        <end position="198"/>
    </location>
</feature>
<dbReference type="AlphaFoldDB" id="A0A8C3D9J0"/>
<accession>A0A8C3D9J0</accession>
<keyword evidence="2" id="KW-0472">Membrane</keyword>
<proteinExistence type="predicted"/>
<reference evidence="3" key="2">
    <citation type="submission" date="2025-08" db="UniProtKB">
        <authorList>
            <consortium name="Ensembl"/>
        </authorList>
    </citation>
    <scope>IDENTIFICATION</scope>
</reference>
<keyword evidence="2" id="KW-0812">Transmembrane</keyword>
<evidence type="ECO:0000256" key="2">
    <source>
        <dbReference type="SAM" id="Phobius"/>
    </source>
</evidence>
<evidence type="ECO:0000256" key="1">
    <source>
        <dbReference type="SAM" id="MobiDB-lite"/>
    </source>
</evidence>
<sequence>MAAELAQCHPFSGNATAPCDRGSGYMLRGPCERARHCRRAKGDYPDPQEQTAGSDRRRKCQDYRPGSSAASPSSDAHHGDGAPPPALHSSDFQHFFPPLDIILPQWSQHNGCFHTLRDKGRRLRHDTAPFQAEAAIEKTSSTNPLCPLSMPGATWASVSYNGNINCLSCGFYKTHKMFSFCLVVFFFFFFVDWCTSFLHGKY</sequence>
<evidence type="ECO:0000313" key="3">
    <source>
        <dbReference type="Ensembl" id="ENSCMUP00000003526.2"/>
    </source>
</evidence>
<keyword evidence="4" id="KW-1185">Reference proteome</keyword>
<dbReference type="Ensembl" id="ENSCMUT00000003819.2">
    <property type="protein sequence ID" value="ENSCMUP00000003526.2"/>
    <property type="gene ID" value="ENSCMUG00000002387.2"/>
</dbReference>
<evidence type="ECO:0000313" key="4">
    <source>
        <dbReference type="Proteomes" id="UP000694553"/>
    </source>
</evidence>
<feature type="region of interest" description="Disordered" evidence="1">
    <location>
        <begin position="36"/>
        <end position="84"/>
    </location>
</feature>
<feature type="compositionally biased region" description="Low complexity" evidence="1">
    <location>
        <begin position="65"/>
        <end position="74"/>
    </location>
</feature>
<dbReference type="OMA" id="QHNGCFH"/>
<dbReference type="Proteomes" id="UP000694553">
    <property type="component" value="Unassembled WGS sequence"/>
</dbReference>
<accession>A0A8U7MGZ6</accession>
<reference evidence="4" key="1">
    <citation type="submission" date="2019-10" db="EMBL/GenBank/DDBJ databases">
        <title>Corvus moneduloides (New Caledonian crow) genome, bCorMon1, primary haplotype.</title>
        <authorList>
            <person name="Rutz C."/>
            <person name="Fungtammasan C."/>
            <person name="Mountcastle J."/>
            <person name="Formenti G."/>
            <person name="Chow W."/>
            <person name="Howe K."/>
            <person name="Steele M.P."/>
            <person name="Fernandes J."/>
            <person name="Gilbert M.T.P."/>
            <person name="Fedrigo O."/>
            <person name="Jarvis E.D."/>
            <person name="Gemmell N."/>
        </authorList>
    </citation>
    <scope>NUCLEOTIDE SEQUENCE [LARGE SCALE GENOMIC DNA]</scope>
</reference>
<keyword evidence="2" id="KW-1133">Transmembrane helix</keyword>